<dbReference type="SUPFAM" id="SSF143968">
    <property type="entry name" value="UbiD C-terminal domain-like"/>
    <property type="match status" value="1"/>
</dbReference>
<comment type="similarity">
    <text evidence="1">Belongs to the UbiD family.</text>
</comment>
<accession>A0ABU9DCH6</accession>
<dbReference type="Proteomes" id="UP001469365">
    <property type="component" value="Unassembled WGS sequence"/>
</dbReference>
<keyword evidence="6" id="KW-1185">Reference proteome</keyword>
<protein>
    <submittedName>
        <fullName evidence="5">UbiD family decarboxylase</fullName>
        <ecNumber evidence="5">4.1.1.-</ecNumber>
    </submittedName>
</protein>
<organism evidence="5 6">
    <name type="scientific">Paenibacillus filicis</name>
    <dbReference type="NCBI Taxonomy" id="669464"/>
    <lineage>
        <taxon>Bacteria</taxon>
        <taxon>Bacillati</taxon>
        <taxon>Bacillota</taxon>
        <taxon>Bacilli</taxon>
        <taxon>Bacillales</taxon>
        <taxon>Paenibacillaceae</taxon>
        <taxon>Paenibacillus</taxon>
    </lineage>
</organism>
<dbReference type="InterPro" id="IPR002830">
    <property type="entry name" value="UbiD"/>
</dbReference>
<evidence type="ECO:0000256" key="1">
    <source>
        <dbReference type="ARBA" id="ARBA00010021"/>
    </source>
</evidence>
<keyword evidence="5" id="KW-0456">Lyase</keyword>
<dbReference type="Pfam" id="PF20695">
    <property type="entry name" value="UbiD_N"/>
    <property type="match status" value="1"/>
</dbReference>
<comment type="caution">
    <text evidence="5">The sequence shown here is derived from an EMBL/GenBank/DDBJ whole genome shotgun (WGS) entry which is preliminary data.</text>
</comment>
<dbReference type="EMBL" id="JBBPCC010000001">
    <property type="protein sequence ID" value="MEK8126551.1"/>
    <property type="molecule type" value="Genomic_DNA"/>
</dbReference>
<dbReference type="InterPro" id="IPR048304">
    <property type="entry name" value="UbiD_Rift_dom"/>
</dbReference>
<sequence length="469" mass="50611">MSDRQDFRYALNLLQQSGRVTTVGGEVDPRFELPAVLAQIQDESAVVFEKVKGYKAKAVGNLVNRPNYAVSCGLAPTLEASLAQITAGLKQPVPAVMVADAPCREVIVTENIDVMKLMPVTTYFEHEAGPYITAGIVVAKDPETGKRNVSMNRLLVLGPDRLMIGMSPSHHLYQLMVKAAGLGRALEVSVAIGSHPAVLVAANAYVDLGVDEFEIAGGMLGEPLTLSPGVTVDVEVPAGSEIVIEAEFVPEELHEEGWVSEFHGMYVDYGKSPVLKVKAVTHRHDPYYQVILPGKYQEHFLIGAMAIETTLLSHIRRAVPGTKAVLVTEGGMGRCHAVVSIKGARPGEGQKAVFAAFAHCNLIKQVTVVDDDIKIDNPTEVEWAVAARMRAEQDLMVIPGVRTDRADPLVDGGTVTKLGIIALRRPTALPLAEIPREVMDKVGKQWPSYEIRKAVPRGASLTDTGQPEV</sequence>
<proteinExistence type="inferred from homology"/>
<feature type="domain" description="3-octaprenyl-4-hydroxybenzoate carboxy-lyase-like Rift-related" evidence="2">
    <location>
        <begin position="99"/>
        <end position="295"/>
    </location>
</feature>
<dbReference type="InterPro" id="IPR049381">
    <property type="entry name" value="UbiD-like_C"/>
</dbReference>
<dbReference type="EC" id="4.1.1.-" evidence="5"/>
<feature type="domain" description="3-octaprenyl-4-hydroxybenzoate carboxy-lyase-like C-terminal" evidence="4">
    <location>
        <begin position="302"/>
        <end position="422"/>
    </location>
</feature>
<evidence type="ECO:0000259" key="3">
    <source>
        <dbReference type="Pfam" id="PF20695"/>
    </source>
</evidence>
<dbReference type="GO" id="GO:0016829">
    <property type="term" value="F:lyase activity"/>
    <property type="evidence" value="ECO:0007669"/>
    <property type="project" value="UniProtKB-KW"/>
</dbReference>
<reference evidence="5 6" key="1">
    <citation type="submission" date="2024-04" db="EMBL/GenBank/DDBJ databases">
        <title>draft genome sequnece of Paenibacillus filicis.</title>
        <authorList>
            <person name="Kim D.-U."/>
        </authorList>
    </citation>
    <scope>NUCLEOTIDE SEQUENCE [LARGE SCALE GENOMIC DNA]</scope>
    <source>
        <strain evidence="5 6">KACC14197</strain>
    </source>
</reference>
<evidence type="ECO:0000259" key="2">
    <source>
        <dbReference type="Pfam" id="PF01977"/>
    </source>
</evidence>
<dbReference type="InterPro" id="IPR049383">
    <property type="entry name" value="UbiD-like_N"/>
</dbReference>
<dbReference type="SUPFAM" id="SSF50475">
    <property type="entry name" value="FMN-binding split barrel"/>
    <property type="match status" value="1"/>
</dbReference>
<feature type="domain" description="3-octaprenyl-4-hydroxybenzoate carboxy-lyase-like N-terminal" evidence="3">
    <location>
        <begin position="11"/>
        <end position="65"/>
    </location>
</feature>
<dbReference type="Gene3D" id="3.40.1670.10">
    <property type="entry name" value="UbiD C-terminal domain-like"/>
    <property type="match status" value="1"/>
</dbReference>
<name>A0ABU9DCH6_9BACL</name>
<dbReference type="Pfam" id="PF20696">
    <property type="entry name" value="UbiD_C"/>
    <property type="match status" value="1"/>
</dbReference>
<evidence type="ECO:0000313" key="5">
    <source>
        <dbReference type="EMBL" id="MEK8126551.1"/>
    </source>
</evidence>
<dbReference type="Pfam" id="PF01977">
    <property type="entry name" value="UbiD"/>
    <property type="match status" value="1"/>
</dbReference>
<evidence type="ECO:0000259" key="4">
    <source>
        <dbReference type="Pfam" id="PF20696"/>
    </source>
</evidence>
<evidence type="ECO:0000313" key="6">
    <source>
        <dbReference type="Proteomes" id="UP001469365"/>
    </source>
</evidence>
<dbReference type="NCBIfam" id="TIGR00148">
    <property type="entry name" value="UbiD family decarboxylase"/>
    <property type="match status" value="1"/>
</dbReference>
<gene>
    <name evidence="5" type="ORF">WMW72_01365</name>
</gene>
<dbReference type="RefSeq" id="WP_341413605.1">
    <property type="nucleotide sequence ID" value="NZ_JBBPCC010000001.1"/>
</dbReference>
<dbReference type="PANTHER" id="PTHR30108:SF21">
    <property type="entry name" value="4-HYDROXYBENZOATE DECARBOXYLASE"/>
    <property type="match status" value="1"/>
</dbReference>
<dbReference type="PANTHER" id="PTHR30108">
    <property type="entry name" value="3-OCTAPRENYL-4-HYDROXYBENZOATE CARBOXY-LYASE-RELATED"/>
    <property type="match status" value="1"/>
</dbReference>